<keyword evidence="2" id="KW-1185">Reference proteome</keyword>
<protein>
    <submittedName>
        <fullName evidence="1">Uncharacterized protein</fullName>
    </submittedName>
</protein>
<dbReference type="EMBL" id="JACHJP010000012">
    <property type="protein sequence ID" value="MBB4920090.1"/>
    <property type="molecule type" value="Genomic_DNA"/>
</dbReference>
<reference evidence="1 2" key="1">
    <citation type="submission" date="2020-08" db="EMBL/GenBank/DDBJ databases">
        <title>Genomic Encyclopedia of Type Strains, Phase III (KMG-III): the genomes of soil and plant-associated and newly described type strains.</title>
        <authorList>
            <person name="Whitman W."/>
        </authorList>
    </citation>
    <scope>NUCLEOTIDE SEQUENCE [LARGE SCALE GENOMIC DNA]</scope>
    <source>
        <strain evidence="1 2">CECT 8840</strain>
    </source>
</reference>
<comment type="caution">
    <text evidence="1">The sequence shown here is derived from an EMBL/GenBank/DDBJ whole genome shotgun (WGS) entry which is preliminary data.</text>
</comment>
<accession>A0A7W7QUT1</accession>
<name>A0A7W7QUT1_9ACTN</name>
<sequence length="71" mass="7711">MPTFDLSPWFTGSQSDALALSRVESSDHTISGQDSDVFSEPFATPENVSWITAKPLWRRAFDVGTGGVGHL</sequence>
<dbReference type="AlphaFoldDB" id="A0A7W7QUT1"/>
<gene>
    <name evidence="1" type="ORF">FHS44_007234</name>
</gene>
<dbReference type="Proteomes" id="UP000552644">
    <property type="component" value="Unassembled WGS sequence"/>
</dbReference>
<organism evidence="1 2">
    <name type="scientific">Streptosporangium saharense</name>
    <dbReference type="NCBI Taxonomy" id="1706840"/>
    <lineage>
        <taxon>Bacteria</taxon>
        <taxon>Bacillati</taxon>
        <taxon>Actinomycetota</taxon>
        <taxon>Actinomycetes</taxon>
        <taxon>Streptosporangiales</taxon>
        <taxon>Streptosporangiaceae</taxon>
        <taxon>Streptosporangium</taxon>
    </lineage>
</organism>
<evidence type="ECO:0000313" key="1">
    <source>
        <dbReference type="EMBL" id="MBB4920090.1"/>
    </source>
</evidence>
<proteinExistence type="predicted"/>
<evidence type="ECO:0000313" key="2">
    <source>
        <dbReference type="Proteomes" id="UP000552644"/>
    </source>
</evidence>